<sequence length="591" mass="62902">MVRASLSSLVLTALLLPSATFGGVVPRAPESFDYVIVGGGAAGSVLASRLSENSGVSILLLEAGPDNQGVPEGIIPYIYGRNFFSRYDWNYTLVPTPGLNNRQNMPYFKGHVLGGSTAINGMTYTRGPASDWDRIASYLGDSSWTWNNLQTFFKRSEAFEAPPGPPNNRYTPSVHGTTGNIGVSLNLNNPWIVPPTLQAASDVGLPYNQDVNSGNPIGISWQQFAIKNGERSSAAFGYLTAQNAARSNLNVRVNAKATRLIPESGSPLTFKTVEYVDQVTGSTVQVVANREIIVSAGVVETPVLLQKSGLGDAAELQAAGITVRLNIPAVGKNFIEHPGVPLSWSVNTTLTDDEIDRNTNGLFDQELQQWQNSRTGRLAQTSLTHIMYGRIPSNHSIFQTVADPSGGPNAPHFELIVANKWTTQTPRPATGNFIGMTNFVMSSTSAGSIRVNPSNPSGPPLIHTNSLNTAIDRVIMRHALRTAIAYMRSPAWAPFNIQPAFDASVANSDATLDAFIASNAFGGAHGVGTAKIGRANSPAGQDVVGPNFKVKGVQGVRVVDASILPFVPNGHAMVPVYIVAEKAADLIKSGN</sequence>
<keyword evidence="17" id="KW-0732">Signal</keyword>
<dbReference type="Gene3D" id="3.50.50.60">
    <property type="entry name" value="FAD/NAD(P)-binding domain"/>
    <property type="match status" value="1"/>
</dbReference>
<dbReference type="Gene3D" id="3.30.560.10">
    <property type="entry name" value="Glucose Oxidase, domain 3"/>
    <property type="match status" value="1"/>
</dbReference>
<dbReference type="InterPro" id="IPR007867">
    <property type="entry name" value="GMC_OxRtase_C"/>
</dbReference>
<evidence type="ECO:0000313" key="21">
    <source>
        <dbReference type="Proteomes" id="UP001140091"/>
    </source>
</evidence>
<evidence type="ECO:0000256" key="5">
    <source>
        <dbReference type="ARBA" id="ARBA00013177"/>
    </source>
</evidence>
<keyword evidence="8 16" id="KW-0274">FAD</keyword>
<protein>
    <recommendedName>
        <fullName evidence="5">pyranose dehydrogenase (acceptor)</fullName>
        <ecNumber evidence="5">1.1.99.29</ecNumber>
    </recommendedName>
</protein>
<comment type="catalytic activity">
    <reaction evidence="12">
        <text>pyranose + acceptor = pyranos-3-ulose + reduced acceptor.</text>
        <dbReference type="EC" id="1.1.99.29"/>
    </reaction>
</comment>
<name>A0A9W8MLF4_9AGAR</name>
<dbReference type="InterPro" id="IPR000172">
    <property type="entry name" value="GMC_OxRdtase_N"/>
</dbReference>
<dbReference type="PANTHER" id="PTHR11552">
    <property type="entry name" value="GLUCOSE-METHANOL-CHOLINE GMC OXIDOREDUCTASE"/>
    <property type="match status" value="1"/>
</dbReference>
<dbReference type="SUPFAM" id="SSF54373">
    <property type="entry name" value="FAD-linked reductases, C-terminal domain"/>
    <property type="match status" value="1"/>
</dbReference>
<accession>A0A9W8MLF4</accession>
<evidence type="ECO:0000256" key="8">
    <source>
        <dbReference type="ARBA" id="ARBA00022827"/>
    </source>
</evidence>
<comment type="function">
    <text evidence="9">Catalyzes the single-oxidation or sequential double oxidation reaction of carbohydrates primarily at carbon-2 and/or carbon-3 with the concomitant reduction of the flavin. The enzyme exhibits a broad sugar substrate specificity, oxidizing different aldopyranoses to the corresponding C-1, C-2, C-3 or C-1,2, C-2,3 and C-3,4 (di)dehydro sugars with substrate-specific regioselectivity. Accepts only a narrow range of electron acceptors such as substituted benzoquinones and complexed metal ions and reacts extremely slowly with O(2) as acceptor. May play a role in the natural recycling of plant matter by oxidizing all major monosaccharides in lignocellulose and by reducing quinone compounds or reactive radical species generated during lignin depolymerization.</text>
</comment>
<feature type="active site" description="Proton acceptor" evidence="15">
    <location>
        <position position="571"/>
    </location>
</feature>
<dbReference type="OrthoDB" id="269227at2759"/>
<evidence type="ECO:0000259" key="18">
    <source>
        <dbReference type="Pfam" id="PF00732"/>
    </source>
</evidence>
<evidence type="ECO:0000256" key="3">
    <source>
        <dbReference type="ARBA" id="ARBA00010790"/>
    </source>
</evidence>
<keyword evidence="7" id="KW-0285">Flavoprotein</keyword>
<comment type="caution">
    <text evidence="20">The sequence shown here is derived from an EMBL/GenBank/DDBJ whole genome shotgun (WGS) entry which is preliminary data.</text>
</comment>
<evidence type="ECO:0000256" key="4">
    <source>
        <dbReference type="ARBA" id="ARBA00011245"/>
    </source>
</evidence>
<dbReference type="SUPFAM" id="SSF51905">
    <property type="entry name" value="FAD/NAD(P)-binding domain"/>
    <property type="match status" value="1"/>
</dbReference>
<dbReference type="GO" id="GO:0033718">
    <property type="term" value="F:pyranose dehydrogenase (acceptor) activity"/>
    <property type="evidence" value="ECO:0007669"/>
    <property type="project" value="UniProtKB-EC"/>
</dbReference>
<organism evidence="20 21">
    <name type="scientific">Candolleomyces eurysporus</name>
    <dbReference type="NCBI Taxonomy" id="2828524"/>
    <lineage>
        <taxon>Eukaryota</taxon>
        <taxon>Fungi</taxon>
        <taxon>Dikarya</taxon>
        <taxon>Basidiomycota</taxon>
        <taxon>Agaricomycotina</taxon>
        <taxon>Agaricomycetes</taxon>
        <taxon>Agaricomycetidae</taxon>
        <taxon>Agaricales</taxon>
        <taxon>Agaricineae</taxon>
        <taxon>Psathyrellaceae</taxon>
        <taxon>Candolleomyces</taxon>
    </lineage>
</organism>
<feature type="non-terminal residue" evidence="20">
    <location>
        <position position="591"/>
    </location>
</feature>
<dbReference type="GO" id="GO:0005576">
    <property type="term" value="C:extracellular region"/>
    <property type="evidence" value="ECO:0007669"/>
    <property type="project" value="UniProtKB-SubCell"/>
</dbReference>
<gene>
    <name evidence="20" type="ORF">H1R20_g1989</name>
</gene>
<comment type="catalytic activity">
    <reaction evidence="11">
        <text>pyranose + acceptor = pyranos-2,3-diulose + reduced acceptor.</text>
        <dbReference type="EC" id="1.1.99.29"/>
    </reaction>
</comment>
<comment type="subcellular location">
    <subcellularLocation>
        <location evidence="2">Secreted</location>
    </subcellularLocation>
</comment>
<evidence type="ECO:0000256" key="7">
    <source>
        <dbReference type="ARBA" id="ARBA00022630"/>
    </source>
</evidence>
<evidence type="ECO:0000256" key="13">
    <source>
        <dbReference type="ARBA" id="ARBA00034050"/>
    </source>
</evidence>
<proteinExistence type="inferred from homology"/>
<evidence type="ECO:0000256" key="9">
    <source>
        <dbReference type="ARBA" id="ARBA00024699"/>
    </source>
</evidence>
<dbReference type="EC" id="1.1.99.29" evidence="5"/>
<comment type="subunit">
    <text evidence="4">Monomer.</text>
</comment>
<feature type="domain" description="Glucose-methanol-choline oxidoreductase N-terminal" evidence="18">
    <location>
        <begin position="32"/>
        <end position="338"/>
    </location>
</feature>
<evidence type="ECO:0000313" key="20">
    <source>
        <dbReference type="EMBL" id="KAJ2935016.1"/>
    </source>
</evidence>
<dbReference type="EMBL" id="JANBPK010000706">
    <property type="protein sequence ID" value="KAJ2935016.1"/>
    <property type="molecule type" value="Genomic_DNA"/>
</dbReference>
<evidence type="ECO:0000256" key="17">
    <source>
        <dbReference type="SAM" id="SignalP"/>
    </source>
</evidence>
<dbReference type="Pfam" id="PF05199">
    <property type="entry name" value="GMC_oxred_C"/>
    <property type="match status" value="1"/>
</dbReference>
<comment type="catalytic activity">
    <reaction evidence="13">
        <text>a pyranoside + acceptor = a pyranosid-3-ulose + reduced acceptor.</text>
        <dbReference type="EC" id="1.1.99.29"/>
    </reaction>
</comment>
<dbReference type="InterPro" id="IPR012132">
    <property type="entry name" value="GMC_OxRdtase"/>
</dbReference>
<comment type="catalytic activity">
    <reaction evidence="10">
        <text>pyranose + acceptor = pyranos-2-ulose + reduced acceptor.</text>
        <dbReference type="EC" id="1.1.99.29"/>
    </reaction>
</comment>
<keyword evidence="6" id="KW-0964">Secreted</keyword>
<feature type="binding site" evidence="16">
    <location>
        <position position="112"/>
    </location>
    <ligand>
        <name>FAD</name>
        <dbReference type="ChEBI" id="CHEBI:57692"/>
    </ligand>
</feature>
<keyword evidence="21" id="KW-1185">Reference proteome</keyword>
<evidence type="ECO:0000256" key="16">
    <source>
        <dbReference type="PIRSR" id="PIRSR000137-2"/>
    </source>
</evidence>
<dbReference type="Pfam" id="PF00732">
    <property type="entry name" value="GMC_oxred_N"/>
    <property type="match status" value="1"/>
</dbReference>
<evidence type="ECO:0000259" key="19">
    <source>
        <dbReference type="Pfam" id="PF05199"/>
    </source>
</evidence>
<feature type="domain" description="Glucose-methanol-choline oxidoreductase C-terminal" evidence="19">
    <location>
        <begin position="444"/>
        <end position="580"/>
    </location>
</feature>
<evidence type="ECO:0000256" key="1">
    <source>
        <dbReference type="ARBA" id="ARBA00001974"/>
    </source>
</evidence>
<feature type="signal peptide" evidence="17">
    <location>
        <begin position="1"/>
        <end position="22"/>
    </location>
</feature>
<comment type="similarity">
    <text evidence="3">Belongs to the GMC oxidoreductase family.</text>
</comment>
<comment type="catalytic activity">
    <reaction evidence="14">
        <text>a pyranoside + acceptor = a pyranosid-3,4-diulose + reduced acceptor.</text>
        <dbReference type="EC" id="1.1.99.29"/>
    </reaction>
</comment>
<dbReference type="AlphaFoldDB" id="A0A9W8MLF4"/>
<evidence type="ECO:0000256" key="10">
    <source>
        <dbReference type="ARBA" id="ARBA00033986"/>
    </source>
</evidence>
<feature type="chain" id="PRO_5040999773" description="pyranose dehydrogenase (acceptor)" evidence="17">
    <location>
        <begin position="23"/>
        <end position="591"/>
    </location>
</feature>
<evidence type="ECO:0000256" key="2">
    <source>
        <dbReference type="ARBA" id="ARBA00004613"/>
    </source>
</evidence>
<comment type="cofactor">
    <cofactor evidence="1 16">
        <name>FAD</name>
        <dbReference type="ChEBI" id="CHEBI:57692"/>
    </cofactor>
</comment>
<reference evidence="20" key="1">
    <citation type="submission" date="2022-06" db="EMBL/GenBank/DDBJ databases">
        <title>Genome Sequence of Candolleomyces eurysporus.</title>
        <authorList>
            <person name="Buettner E."/>
        </authorList>
    </citation>
    <scope>NUCLEOTIDE SEQUENCE</scope>
    <source>
        <strain evidence="20">VTCC 930004</strain>
    </source>
</reference>
<evidence type="ECO:0000256" key="11">
    <source>
        <dbReference type="ARBA" id="ARBA00034010"/>
    </source>
</evidence>
<evidence type="ECO:0000256" key="6">
    <source>
        <dbReference type="ARBA" id="ARBA00022525"/>
    </source>
</evidence>
<dbReference type="PIRSF" id="PIRSF000137">
    <property type="entry name" value="Alcohol_oxidase"/>
    <property type="match status" value="1"/>
</dbReference>
<evidence type="ECO:0000256" key="12">
    <source>
        <dbReference type="ARBA" id="ARBA00034029"/>
    </source>
</evidence>
<evidence type="ECO:0000256" key="15">
    <source>
        <dbReference type="PIRSR" id="PIRSR000137-1"/>
    </source>
</evidence>
<dbReference type="Proteomes" id="UP001140091">
    <property type="component" value="Unassembled WGS sequence"/>
</dbReference>
<evidence type="ECO:0000256" key="14">
    <source>
        <dbReference type="ARBA" id="ARBA00034059"/>
    </source>
</evidence>
<feature type="active site" description="Proton donor" evidence="15">
    <location>
        <position position="525"/>
    </location>
</feature>
<dbReference type="GO" id="GO:0050660">
    <property type="term" value="F:flavin adenine dinucleotide binding"/>
    <property type="evidence" value="ECO:0007669"/>
    <property type="project" value="InterPro"/>
</dbReference>
<dbReference type="PANTHER" id="PTHR11552:SF147">
    <property type="entry name" value="CHOLINE DEHYDROGENASE, MITOCHONDRIAL"/>
    <property type="match status" value="1"/>
</dbReference>
<dbReference type="InterPro" id="IPR036188">
    <property type="entry name" value="FAD/NAD-bd_sf"/>
</dbReference>